<organism evidence="1 2">
    <name type="scientific">Pleuronectes platessa</name>
    <name type="common">European plaice</name>
    <dbReference type="NCBI Taxonomy" id="8262"/>
    <lineage>
        <taxon>Eukaryota</taxon>
        <taxon>Metazoa</taxon>
        <taxon>Chordata</taxon>
        <taxon>Craniata</taxon>
        <taxon>Vertebrata</taxon>
        <taxon>Euteleostomi</taxon>
        <taxon>Actinopterygii</taxon>
        <taxon>Neopterygii</taxon>
        <taxon>Teleostei</taxon>
        <taxon>Neoteleostei</taxon>
        <taxon>Acanthomorphata</taxon>
        <taxon>Carangaria</taxon>
        <taxon>Pleuronectiformes</taxon>
        <taxon>Pleuronectoidei</taxon>
        <taxon>Pleuronectidae</taxon>
        <taxon>Pleuronectes</taxon>
    </lineage>
</organism>
<accession>A0A9N7VE75</accession>
<evidence type="ECO:0000313" key="2">
    <source>
        <dbReference type="Proteomes" id="UP001153269"/>
    </source>
</evidence>
<proteinExistence type="predicted"/>
<keyword evidence="2" id="KW-1185">Reference proteome</keyword>
<gene>
    <name evidence="1" type="ORF">PLEPLA_LOCUS35343</name>
</gene>
<evidence type="ECO:0000313" key="1">
    <source>
        <dbReference type="EMBL" id="CAB1447665.1"/>
    </source>
</evidence>
<comment type="caution">
    <text evidence="1">The sequence shown here is derived from an EMBL/GenBank/DDBJ whole genome shotgun (WGS) entry which is preliminary data.</text>
</comment>
<reference evidence="1" key="1">
    <citation type="submission" date="2020-03" db="EMBL/GenBank/DDBJ databases">
        <authorList>
            <person name="Weist P."/>
        </authorList>
    </citation>
    <scope>NUCLEOTIDE SEQUENCE</scope>
</reference>
<name>A0A9N7VE75_PLEPL</name>
<dbReference type="AlphaFoldDB" id="A0A9N7VE75"/>
<sequence length="171" mass="18458">MKVSVHILHPRSPRTEYELHITGVKPASNLITPRINAAIRFELLHHGDAGPGRETRGAGREPDYVGPTSLFSSSLSILAWHCSPLFSSPHLPLILLSHLTTTTPLLCSYHLSDCLLMHPFLLPPSHLVTPPPPPPPPPPRPMQPPGLAVYPCITVTTLPASAVKPSPGELT</sequence>
<dbReference type="Proteomes" id="UP001153269">
    <property type="component" value="Unassembled WGS sequence"/>
</dbReference>
<protein>
    <submittedName>
        <fullName evidence="1">Uncharacterized protein</fullName>
    </submittedName>
</protein>
<dbReference type="EMBL" id="CADEAL010003954">
    <property type="protein sequence ID" value="CAB1447665.1"/>
    <property type="molecule type" value="Genomic_DNA"/>
</dbReference>